<proteinExistence type="predicted"/>
<evidence type="ECO:0000256" key="5">
    <source>
        <dbReference type="ARBA" id="ARBA00022833"/>
    </source>
</evidence>
<dbReference type="SMART" id="SM00355">
    <property type="entry name" value="ZnF_C2H2"/>
    <property type="match status" value="5"/>
</dbReference>
<evidence type="ECO:0000256" key="3">
    <source>
        <dbReference type="ARBA" id="ARBA00022737"/>
    </source>
</evidence>
<evidence type="ECO:0000259" key="8">
    <source>
        <dbReference type="PROSITE" id="PS50157"/>
    </source>
</evidence>
<feature type="domain" description="C2H2-type" evidence="8">
    <location>
        <begin position="192"/>
        <end position="219"/>
    </location>
</feature>
<evidence type="ECO:0000256" key="7">
    <source>
        <dbReference type="PROSITE-ProRule" id="PRU00042"/>
    </source>
</evidence>
<evidence type="ECO:0000313" key="9">
    <source>
        <dbReference type="Ensembl" id="ENSSPAP00000020778.1"/>
    </source>
</evidence>
<organism evidence="9">
    <name type="scientific">Stegastes partitus</name>
    <name type="common">bicolor damselfish</name>
    <dbReference type="NCBI Taxonomy" id="144197"/>
    <lineage>
        <taxon>Eukaryota</taxon>
        <taxon>Metazoa</taxon>
        <taxon>Chordata</taxon>
        <taxon>Craniata</taxon>
        <taxon>Vertebrata</taxon>
        <taxon>Euteleostomi</taxon>
        <taxon>Actinopterygii</taxon>
        <taxon>Neopterygii</taxon>
        <taxon>Teleostei</taxon>
        <taxon>Neoteleostei</taxon>
        <taxon>Acanthomorphata</taxon>
        <taxon>Ovalentaria</taxon>
        <taxon>Pomacentridae</taxon>
        <taxon>Stegastes</taxon>
    </lineage>
</organism>
<evidence type="ECO:0000256" key="2">
    <source>
        <dbReference type="ARBA" id="ARBA00022723"/>
    </source>
</evidence>
<dbReference type="Gene3D" id="3.30.160.60">
    <property type="entry name" value="Classic Zinc Finger"/>
    <property type="match status" value="5"/>
</dbReference>
<feature type="domain" description="C2H2-type" evidence="8">
    <location>
        <begin position="56"/>
        <end position="83"/>
    </location>
</feature>
<feature type="domain" description="C2H2-type" evidence="8">
    <location>
        <begin position="220"/>
        <end position="247"/>
    </location>
</feature>
<dbReference type="PROSITE" id="PS00028">
    <property type="entry name" value="ZINC_FINGER_C2H2_1"/>
    <property type="match status" value="4"/>
</dbReference>
<accession>A0A3B5AH58</accession>
<dbReference type="InterPro" id="IPR013087">
    <property type="entry name" value="Znf_C2H2_type"/>
</dbReference>
<keyword evidence="6" id="KW-0539">Nucleus</keyword>
<evidence type="ECO:0000256" key="4">
    <source>
        <dbReference type="ARBA" id="ARBA00022771"/>
    </source>
</evidence>
<feature type="domain" description="C2H2-type" evidence="8">
    <location>
        <begin position="2"/>
        <end position="29"/>
    </location>
</feature>
<sequence length="348" mass="40049">MHQCPVCSKCFLTPYKLKRHHVIHTGQKPFICRLCLKAFTQSLQRHIMVHTGQRPFGCEICGKMFRQKTHLRVHYRTHTWSKYHKQRSLYINRPPSTISWFNTKTAADVPVQGRTAQRKDYLNNSPVVSGTHLDQTALRMNVQTKDNREPENKLLSRMSKRNAVVHMRKVSRVIVKRTQTVKSEQNPGSVPHKCFQCLKCFPSASKLQRHELVHTGLKPFRCLICGKTFRQAPHLKTHERTHCNRKSSKSLSQQGNTRKLKIQQQLYPKITVQVPAQKTSVNTESTLSHCEERLKKSLILGVPILQLEGLKSAAANALVLLDSFRGLVKSMPQWFRAVLVTQGRHTQC</sequence>
<reference evidence="9" key="1">
    <citation type="submission" date="2023-09" db="UniProtKB">
        <authorList>
            <consortium name="Ensembl"/>
        </authorList>
    </citation>
    <scope>IDENTIFICATION</scope>
</reference>
<dbReference type="Ensembl" id="ENSSPAT00000021092.1">
    <property type="protein sequence ID" value="ENSSPAP00000020778.1"/>
    <property type="gene ID" value="ENSSPAG00000015672.1"/>
</dbReference>
<dbReference type="PANTHER" id="PTHR16515">
    <property type="entry name" value="PR DOMAIN ZINC FINGER PROTEIN"/>
    <property type="match status" value="1"/>
</dbReference>
<dbReference type="PROSITE" id="PS50157">
    <property type="entry name" value="ZINC_FINGER_C2H2_2"/>
    <property type="match status" value="5"/>
</dbReference>
<keyword evidence="5" id="KW-0862">Zinc</keyword>
<dbReference type="AlphaFoldDB" id="A0A3B5AH58"/>
<dbReference type="InterPro" id="IPR050331">
    <property type="entry name" value="Zinc_finger"/>
</dbReference>
<dbReference type="SUPFAM" id="SSF57667">
    <property type="entry name" value="beta-beta-alpha zinc fingers"/>
    <property type="match status" value="3"/>
</dbReference>
<protein>
    <recommendedName>
        <fullName evidence="8">C2H2-type domain-containing protein</fullName>
    </recommendedName>
</protein>
<dbReference type="GO" id="GO:0008270">
    <property type="term" value="F:zinc ion binding"/>
    <property type="evidence" value="ECO:0007669"/>
    <property type="project" value="UniProtKB-KW"/>
</dbReference>
<dbReference type="InterPro" id="IPR036236">
    <property type="entry name" value="Znf_C2H2_sf"/>
</dbReference>
<dbReference type="FunFam" id="3.30.160.60:FF:000624">
    <property type="entry name" value="zinc finger protein 697"/>
    <property type="match status" value="1"/>
</dbReference>
<dbReference type="PANTHER" id="PTHR16515:SF66">
    <property type="entry name" value="C2H2-TYPE DOMAIN-CONTAINING PROTEIN"/>
    <property type="match status" value="1"/>
</dbReference>
<dbReference type="FunFam" id="3.30.160.60:FF:000145">
    <property type="entry name" value="Zinc finger protein 574"/>
    <property type="match status" value="1"/>
</dbReference>
<comment type="subcellular location">
    <subcellularLocation>
        <location evidence="1">Nucleus</location>
    </subcellularLocation>
</comment>
<name>A0A3B5AH58_9TELE</name>
<keyword evidence="2" id="KW-0479">Metal-binding</keyword>
<keyword evidence="3" id="KW-0677">Repeat</keyword>
<dbReference type="STRING" id="144197.ENSSPAP00000020778"/>
<dbReference type="Pfam" id="PF00096">
    <property type="entry name" value="zf-C2H2"/>
    <property type="match status" value="2"/>
</dbReference>
<evidence type="ECO:0000256" key="6">
    <source>
        <dbReference type="ARBA" id="ARBA00023242"/>
    </source>
</evidence>
<feature type="domain" description="C2H2-type" evidence="8">
    <location>
        <begin position="30"/>
        <end position="55"/>
    </location>
</feature>
<evidence type="ECO:0000256" key="1">
    <source>
        <dbReference type="ARBA" id="ARBA00004123"/>
    </source>
</evidence>
<dbReference type="GO" id="GO:0005634">
    <property type="term" value="C:nucleus"/>
    <property type="evidence" value="ECO:0007669"/>
    <property type="project" value="UniProtKB-SubCell"/>
</dbReference>
<dbReference type="GO" id="GO:0010468">
    <property type="term" value="P:regulation of gene expression"/>
    <property type="evidence" value="ECO:0007669"/>
    <property type="project" value="TreeGrafter"/>
</dbReference>
<keyword evidence="4 7" id="KW-0863">Zinc-finger</keyword>
<dbReference type="FunFam" id="3.30.160.60:FF:000446">
    <property type="entry name" value="Zinc finger protein"/>
    <property type="match status" value="1"/>
</dbReference>
<dbReference type="GeneTree" id="ENSGT01150000286958"/>